<keyword evidence="4" id="KW-0808">Transferase</keyword>
<evidence type="ECO:0000256" key="4">
    <source>
        <dbReference type="ARBA" id="ARBA00022679"/>
    </source>
</evidence>
<dbReference type="HOGENOM" id="CLU_028367_0_1_9"/>
<dbReference type="InterPro" id="IPR009695">
    <property type="entry name" value="Diacylglyc_glucosyltr_N"/>
</dbReference>
<evidence type="ECO:0000313" key="7">
    <source>
        <dbReference type="EMBL" id="EHO63427.1"/>
    </source>
</evidence>
<dbReference type="AlphaFoldDB" id="H1CYK6"/>
<comment type="subcellular location">
    <subcellularLocation>
        <location evidence="1">Membrane</location>
    </subcellularLocation>
</comment>
<dbReference type="SUPFAM" id="SSF53756">
    <property type="entry name" value="UDP-Glycosyltransferase/glycogen phosphorylase"/>
    <property type="match status" value="1"/>
</dbReference>
<dbReference type="InterPro" id="IPR050519">
    <property type="entry name" value="Glycosyltransf_28_UgtP"/>
</dbReference>
<evidence type="ECO:0000259" key="5">
    <source>
        <dbReference type="Pfam" id="PF04101"/>
    </source>
</evidence>
<proteinExistence type="inferred from homology"/>
<dbReference type="GO" id="GO:0016758">
    <property type="term" value="F:hexosyltransferase activity"/>
    <property type="evidence" value="ECO:0007669"/>
    <property type="project" value="InterPro"/>
</dbReference>
<dbReference type="EMBL" id="ADLT01000015">
    <property type="protein sequence ID" value="EHO63427.1"/>
    <property type="molecule type" value="Genomic_DNA"/>
</dbReference>
<keyword evidence="8" id="KW-1185">Reference proteome</keyword>
<accession>H1CYK6</accession>
<dbReference type="Pfam" id="PF04101">
    <property type="entry name" value="Glyco_tran_28_C"/>
    <property type="match status" value="1"/>
</dbReference>
<dbReference type="eggNOG" id="COG0707">
    <property type="taxonomic scope" value="Bacteria"/>
</dbReference>
<dbReference type="OrthoDB" id="9815663at2"/>
<dbReference type="InterPro" id="IPR007235">
    <property type="entry name" value="Glyco_trans_28_C"/>
</dbReference>
<evidence type="ECO:0008006" key="9">
    <source>
        <dbReference type="Google" id="ProtNLM"/>
    </source>
</evidence>
<evidence type="ECO:0000256" key="2">
    <source>
        <dbReference type="ARBA" id="ARBA00006962"/>
    </source>
</evidence>
<dbReference type="Proteomes" id="UP000003277">
    <property type="component" value="Unassembled WGS sequence"/>
</dbReference>
<keyword evidence="3" id="KW-0328">Glycosyltransferase</keyword>
<organism evidence="7 8">
    <name type="scientific">Dialister succinatiphilus YIT 11850</name>
    <dbReference type="NCBI Taxonomy" id="742743"/>
    <lineage>
        <taxon>Bacteria</taxon>
        <taxon>Bacillati</taxon>
        <taxon>Bacillota</taxon>
        <taxon>Negativicutes</taxon>
        <taxon>Veillonellales</taxon>
        <taxon>Veillonellaceae</taxon>
        <taxon>Dialister</taxon>
    </lineage>
</organism>
<dbReference type="STRING" id="742743.HMPREF9453_00444"/>
<protein>
    <recommendedName>
        <fullName evidence="9">Monogalactosyldiacylglycerol synthase</fullName>
    </recommendedName>
</protein>
<dbReference type="PATRIC" id="fig|742743.3.peg.456"/>
<dbReference type="GO" id="GO:0009247">
    <property type="term" value="P:glycolipid biosynthetic process"/>
    <property type="evidence" value="ECO:0007669"/>
    <property type="project" value="InterPro"/>
</dbReference>
<comment type="similarity">
    <text evidence="2">Belongs to the glycosyltransferase 28 family.</text>
</comment>
<dbReference type="Pfam" id="PF06925">
    <property type="entry name" value="MGDG_synth"/>
    <property type="match status" value="1"/>
</dbReference>
<evidence type="ECO:0000313" key="8">
    <source>
        <dbReference type="Proteomes" id="UP000003277"/>
    </source>
</evidence>
<name>H1CYK6_9FIRM</name>
<dbReference type="GeneID" id="98912356"/>
<feature type="domain" description="Glycosyl transferase family 28 C-terminal" evidence="5">
    <location>
        <begin position="202"/>
        <end position="344"/>
    </location>
</feature>
<dbReference type="RefSeq" id="WP_008858948.1">
    <property type="nucleotide sequence ID" value="NZ_JH591187.1"/>
</dbReference>
<comment type="caution">
    <text evidence="7">The sequence shown here is derived from an EMBL/GenBank/DDBJ whole genome shotgun (WGS) entry which is preliminary data.</text>
</comment>
<evidence type="ECO:0000256" key="1">
    <source>
        <dbReference type="ARBA" id="ARBA00004370"/>
    </source>
</evidence>
<reference evidence="7 8" key="1">
    <citation type="submission" date="2011-11" db="EMBL/GenBank/DDBJ databases">
        <title>The Genome Sequence of Dialister succinatiphilus YIT 11850.</title>
        <authorList>
            <consortium name="The Broad Institute Genome Sequencing Platform"/>
            <person name="Earl A."/>
            <person name="Ward D."/>
            <person name="Feldgarden M."/>
            <person name="Gevers D."/>
            <person name="Morotomi M."/>
            <person name="Young S.K."/>
            <person name="Zeng Q."/>
            <person name="Gargeya S."/>
            <person name="Fitzgerald M."/>
            <person name="Haas B."/>
            <person name="Abouelleil A."/>
            <person name="Alvarado L."/>
            <person name="Arachchi H.M."/>
            <person name="Berlin A."/>
            <person name="Brown A."/>
            <person name="Chapman S.B."/>
            <person name="Dunbar C."/>
            <person name="Gearin G."/>
            <person name="Goldberg J."/>
            <person name="Griggs A."/>
            <person name="Gujja S."/>
            <person name="Heiman D."/>
            <person name="Howarth C."/>
            <person name="Lui A."/>
            <person name="MacDonald P.J.P."/>
            <person name="Montmayeur A."/>
            <person name="Murphy C."/>
            <person name="Neiman D."/>
            <person name="Pearson M."/>
            <person name="Priest M."/>
            <person name="Roberts A."/>
            <person name="Saif S."/>
            <person name="Shea T."/>
            <person name="Sisk P."/>
            <person name="Stolte C."/>
            <person name="Sykes S."/>
            <person name="Wortman J."/>
            <person name="Nusbaum C."/>
            <person name="Birren B."/>
        </authorList>
    </citation>
    <scope>NUCLEOTIDE SEQUENCE [LARGE SCALE GENOMIC DNA]</scope>
    <source>
        <strain evidence="7 8">YIT 11850</strain>
    </source>
</reference>
<evidence type="ECO:0000259" key="6">
    <source>
        <dbReference type="Pfam" id="PF06925"/>
    </source>
</evidence>
<gene>
    <name evidence="7" type="ORF">HMPREF9453_00444</name>
</gene>
<dbReference type="Gene3D" id="3.40.50.2000">
    <property type="entry name" value="Glycogen Phosphorylase B"/>
    <property type="match status" value="1"/>
</dbReference>
<evidence type="ECO:0000256" key="3">
    <source>
        <dbReference type="ARBA" id="ARBA00022676"/>
    </source>
</evidence>
<dbReference type="PANTHER" id="PTHR43025">
    <property type="entry name" value="MONOGALACTOSYLDIACYLGLYCEROL SYNTHASE"/>
    <property type="match status" value="1"/>
</dbReference>
<sequence>MSDKPRKFIILTASIGTGHSQAARAIAEAMQASHPSDSVSVLDFVSNNRLSVDHIIKDTYLKMIDVFPSMYDHLYSDSQNSRFGQMSQLMLSLTFKRRMKSLVNTLKPDAVIFTHPFPAGAADLLKAEGKISVPLLGVITDFDIHQLWVDHYLDGFCVATPDLKTLMESYDVPGDIIHVTGIPVRRSFYEQAARKRPFEKGTVLVMGGGLGLGNVVDNIRRLDEVDEISKFIVITGKNIDLYEKVAALSDKLHHPVELHSYTNKVAEIMARSEILVTKPGALTCTEAMVMHLPMVLVNTLPGQERANALHMKNRGCAEWVKRGDLAETARRILRNPDVRSAMAAACGDVHPDSAKDVVNVLYSLL</sequence>
<dbReference type="PANTHER" id="PTHR43025:SF3">
    <property type="entry name" value="MONOGALACTOSYLDIACYLGLYCEROL SYNTHASE 1, CHLOROPLASTIC"/>
    <property type="match status" value="1"/>
</dbReference>
<feature type="domain" description="Diacylglycerol glucosyltransferase N-terminal" evidence="6">
    <location>
        <begin position="19"/>
        <end position="184"/>
    </location>
</feature>
<dbReference type="GO" id="GO:0016020">
    <property type="term" value="C:membrane"/>
    <property type="evidence" value="ECO:0007669"/>
    <property type="project" value="UniProtKB-SubCell"/>
</dbReference>